<protein>
    <submittedName>
        <fullName evidence="1">Uncharacterized protein</fullName>
    </submittedName>
</protein>
<name>A0ABY1QQT5_9BACT</name>
<accession>A0ABY1QQT5</accession>
<evidence type="ECO:0000313" key="2">
    <source>
        <dbReference type="Proteomes" id="UP001158067"/>
    </source>
</evidence>
<dbReference type="Proteomes" id="UP001158067">
    <property type="component" value="Unassembled WGS sequence"/>
</dbReference>
<evidence type="ECO:0000313" key="1">
    <source>
        <dbReference type="EMBL" id="SMP76384.1"/>
    </source>
</evidence>
<organism evidence="1 2">
    <name type="scientific">Neorhodopirellula lusitana</name>
    <dbReference type="NCBI Taxonomy" id="445327"/>
    <lineage>
        <taxon>Bacteria</taxon>
        <taxon>Pseudomonadati</taxon>
        <taxon>Planctomycetota</taxon>
        <taxon>Planctomycetia</taxon>
        <taxon>Pirellulales</taxon>
        <taxon>Pirellulaceae</taxon>
        <taxon>Neorhodopirellula</taxon>
    </lineage>
</organism>
<sequence length="97" mass="10458">MNHCPVRLRVTTTAENAQRSVATCLQDPFANDSDVCPPISLANSGFVAMNCELALESVPRAGGGGLTLRRNRNFMGPATHNRQSNELLIMLKHAPAI</sequence>
<proteinExistence type="predicted"/>
<comment type="caution">
    <text evidence="1">The sequence shown here is derived from an EMBL/GenBank/DDBJ whole genome shotgun (WGS) entry which is preliminary data.</text>
</comment>
<keyword evidence="2" id="KW-1185">Reference proteome</keyword>
<dbReference type="EMBL" id="FXUG01000021">
    <property type="protein sequence ID" value="SMP76384.1"/>
    <property type="molecule type" value="Genomic_DNA"/>
</dbReference>
<reference evidence="1 2" key="1">
    <citation type="submission" date="2017-05" db="EMBL/GenBank/DDBJ databases">
        <authorList>
            <person name="Varghese N."/>
            <person name="Submissions S."/>
        </authorList>
    </citation>
    <scope>NUCLEOTIDE SEQUENCE [LARGE SCALE GENOMIC DNA]</scope>
    <source>
        <strain evidence="1 2">DSM 25457</strain>
    </source>
</reference>
<gene>
    <name evidence="1" type="ORF">SAMN06265222_12127</name>
</gene>